<organism evidence="1 2">
    <name type="scientific">Canavalia gladiata</name>
    <name type="common">Sword bean</name>
    <name type="synonym">Dolichos gladiatus</name>
    <dbReference type="NCBI Taxonomy" id="3824"/>
    <lineage>
        <taxon>Eukaryota</taxon>
        <taxon>Viridiplantae</taxon>
        <taxon>Streptophyta</taxon>
        <taxon>Embryophyta</taxon>
        <taxon>Tracheophyta</taxon>
        <taxon>Spermatophyta</taxon>
        <taxon>Magnoliopsida</taxon>
        <taxon>eudicotyledons</taxon>
        <taxon>Gunneridae</taxon>
        <taxon>Pentapetalae</taxon>
        <taxon>rosids</taxon>
        <taxon>fabids</taxon>
        <taxon>Fabales</taxon>
        <taxon>Fabaceae</taxon>
        <taxon>Papilionoideae</taxon>
        <taxon>50 kb inversion clade</taxon>
        <taxon>NPAAA clade</taxon>
        <taxon>indigoferoid/millettioid clade</taxon>
        <taxon>Phaseoleae</taxon>
        <taxon>Canavalia</taxon>
    </lineage>
</organism>
<evidence type="ECO:0000313" key="2">
    <source>
        <dbReference type="Proteomes" id="UP001367508"/>
    </source>
</evidence>
<gene>
    <name evidence="1" type="ORF">VNO77_14170</name>
</gene>
<keyword evidence="2" id="KW-1185">Reference proteome</keyword>
<evidence type="ECO:0000313" key="1">
    <source>
        <dbReference type="EMBL" id="KAK7344502.1"/>
    </source>
</evidence>
<accession>A0AAN9LYG8</accession>
<sequence length="127" mass="14300">MRAHPTCMGLALFKWCREWDGRLGCKDPVKPKLEVLIVARRVPAPVANGKDRQTSPNLWHEVCLGCMEFHPFLCESFRSVLSSTAPRTKETIFFHVGASDPLVLVTFAYRMTPFEDPAGPILSDQIL</sequence>
<reference evidence="1 2" key="1">
    <citation type="submission" date="2024-01" db="EMBL/GenBank/DDBJ databases">
        <title>The genomes of 5 underutilized Papilionoideae crops provide insights into root nodulation and disease resistanc.</title>
        <authorList>
            <person name="Jiang F."/>
        </authorList>
    </citation>
    <scope>NUCLEOTIDE SEQUENCE [LARGE SCALE GENOMIC DNA]</scope>
    <source>
        <strain evidence="1">LVBAO_FW01</strain>
        <tissue evidence="1">Leaves</tissue>
    </source>
</reference>
<comment type="caution">
    <text evidence="1">The sequence shown here is derived from an EMBL/GenBank/DDBJ whole genome shotgun (WGS) entry which is preliminary data.</text>
</comment>
<dbReference type="Proteomes" id="UP001367508">
    <property type="component" value="Unassembled WGS sequence"/>
</dbReference>
<proteinExistence type="predicted"/>
<dbReference type="AlphaFoldDB" id="A0AAN9LYG8"/>
<name>A0AAN9LYG8_CANGL</name>
<dbReference type="EMBL" id="JAYMYQ010000003">
    <property type="protein sequence ID" value="KAK7344502.1"/>
    <property type="molecule type" value="Genomic_DNA"/>
</dbReference>
<protein>
    <submittedName>
        <fullName evidence="1">Uncharacterized protein</fullName>
    </submittedName>
</protein>